<dbReference type="SUPFAM" id="SSF54106">
    <property type="entry name" value="LysM domain"/>
    <property type="match status" value="1"/>
</dbReference>
<sequence length="179" mass="20161">MSTTRYSRLDSDEERLPENMTRIGYDADTQRYQYKDTTDDSYWEGPPGSQYGVLRPVGWIDPRSDEERLLASQEQEGVLKAQEREAWRMLMPFFLICGVFLLGVWWVVGGRDFWRGDGEGGARTCKEGQYQVIVKAGDTCWDIAGGTREGLEGLKHLNRGVDCERLGVGDVICLPGGGK</sequence>
<dbReference type="InterPro" id="IPR036779">
    <property type="entry name" value="LysM_dom_sf"/>
</dbReference>
<name>A0A8H3VPG0_VENIN</name>
<evidence type="ECO:0000259" key="2">
    <source>
        <dbReference type="PROSITE" id="PS51782"/>
    </source>
</evidence>
<dbReference type="EMBL" id="WNWR01000091">
    <property type="protein sequence ID" value="KAE9991551.1"/>
    <property type="molecule type" value="Genomic_DNA"/>
</dbReference>
<organism evidence="3 4">
    <name type="scientific">Venturia inaequalis</name>
    <name type="common">Apple scab fungus</name>
    <dbReference type="NCBI Taxonomy" id="5025"/>
    <lineage>
        <taxon>Eukaryota</taxon>
        <taxon>Fungi</taxon>
        <taxon>Dikarya</taxon>
        <taxon>Ascomycota</taxon>
        <taxon>Pezizomycotina</taxon>
        <taxon>Dothideomycetes</taxon>
        <taxon>Pleosporomycetidae</taxon>
        <taxon>Venturiales</taxon>
        <taxon>Venturiaceae</taxon>
        <taxon>Venturia</taxon>
    </lineage>
</organism>
<protein>
    <recommendedName>
        <fullName evidence="2">LysM domain-containing protein</fullName>
    </recommendedName>
</protein>
<evidence type="ECO:0000256" key="1">
    <source>
        <dbReference type="SAM" id="Phobius"/>
    </source>
</evidence>
<reference evidence="3 4" key="1">
    <citation type="submission" date="2019-07" db="EMBL/GenBank/DDBJ databases">
        <title>Venturia inaequalis Genome Resource.</title>
        <authorList>
            <person name="Lichtner F.J."/>
        </authorList>
    </citation>
    <scope>NUCLEOTIDE SEQUENCE [LARGE SCALE GENOMIC DNA]</scope>
    <source>
        <strain evidence="3 4">DMI_063113</strain>
    </source>
</reference>
<evidence type="ECO:0000313" key="4">
    <source>
        <dbReference type="Proteomes" id="UP000490939"/>
    </source>
</evidence>
<feature type="transmembrane region" description="Helical" evidence="1">
    <location>
        <begin position="89"/>
        <end position="108"/>
    </location>
</feature>
<keyword evidence="1" id="KW-1133">Transmembrane helix</keyword>
<dbReference type="CDD" id="cd00118">
    <property type="entry name" value="LysM"/>
    <property type="match status" value="1"/>
</dbReference>
<keyword evidence="1" id="KW-0472">Membrane</keyword>
<dbReference type="AlphaFoldDB" id="A0A8H3VPG0"/>
<proteinExistence type="predicted"/>
<evidence type="ECO:0000313" key="3">
    <source>
        <dbReference type="EMBL" id="KAE9991551.1"/>
    </source>
</evidence>
<dbReference type="InterPro" id="IPR018392">
    <property type="entry name" value="LysM"/>
</dbReference>
<feature type="domain" description="LysM" evidence="2">
    <location>
        <begin position="130"/>
        <end position="174"/>
    </location>
</feature>
<dbReference type="Gene3D" id="3.10.350.10">
    <property type="entry name" value="LysM domain"/>
    <property type="match status" value="1"/>
</dbReference>
<dbReference type="Pfam" id="PF01476">
    <property type="entry name" value="LysM"/>
    <property type="match status" value="1"/>
</dbReference>
<keyword evidence="4" id="KW-1185">Reference proteome</keyword>
<keyword evidence="1" id="KW-0812">Transmembrane</keyword>
<comment type="caution">
    <text evidence="3">The sequence shown here is derived from an EMBL/GenBank/DDBJ whole genome shotgun (WGS) entry which is preliminary data.</text>
</comment>
<dbReference type="OrthoDB" id="2107166at2759"/>
<dbReference type="PROSITE" id="PS51782">
    <property type="entry name" value="LYSM"/>
    <property type="match status" value="1"/>
</dbReference>
<dbReference type="SMART" id="SM00257">
    <property type="entry name" value="LysM"/>
    <property type="match status" value="1"/>
</dbReference>
<accession>A0A8H3VPG0</accession>
<dbReference type="Proteomes" id="UP000490939">
    <property type="component" value="Unassembled WGS sequence"/>
</dbReference>
<gene>
    <name evidence="3" type="ORF">EG327_011515</name>
</gene>